<reference evidence="1" key="1">
    <citation type="submission" date="2019-12" db="EMBL/GenBank/DDBJ databases">
        <authorList>
            <person name="Scholz U."/>
            <person name="Mascher M."/>
            <person name="Fiebig A."/>
        </authorList>
    </citation>
    <scope>NUCLEOTIDE SEQUENCE</scope>
</reference>
<dbReference type="EMBL" id="LR743604">
    <property type="protein sequence ID" value="CAA2634194.1"/>
    <property type="molecule type" value="Genomic_DNA"/>
</dbReference>
<keyword evidence="3" id="KW-1185">Reference proteome</keyword>
<evidence type="ECO:0000313" key="1">
    <source>
        <dbReference type="EMBL" id="CAA2634194.1"/>
    </source>
</evidence>
<evidence type="ECO:0000313" key="3">
    <source>
        <dbReference type="Proteomes" id="UP000663760"/>
    </source>
</evidence>
<evidence type="ECO:0000313" key="2">
    <source>
        <dbReference type="EMBL" id="CAA7410458.1"/>
    </source>
</evidence>
<organism evidence="1">
    <name type="scientific">Spirodela intermedia</name>
    <name type="common">Intermediate duckweed</name>
    <dbReference type="NCBI Taxonomy" id="51605"/>
    <lineage>
        <taxon>Eukaryota</taxon>
        <taxon>Viridiplantae</taxon>
        <taxon>Streptophyta</taxon>
        <taxon>Embryophyta</taxon>
        <taxon>Tracheophyta</taxon>
        <taxon>Spermatophyta</taxon>
        <taxon>Magnoliopsida</taxon>
        <taxon>Liliopsida</taxon>
        <taxon>Araceae</taxon>
        <taxon>Lemnoideae</taxon>
        <taxon>Spirodela</taxon>
    </lineage>
</organism>
<protein>
    <submittedName>
        <fullName evidence="1">Uncharacterized protein</fullName>
    </submittedName>
</protein>
<sequence>MSHSTVSGSQYCRLFRSAKRIVVLLVVKLTSHLGDSGIKNRPGIKSVQGKIPY</sequence>
<gene>
    <name evidence="1" type="ORF">SI7747_17019650</name>
    <name evidence="2" type="ORF">SI8410_17021136</name>
</gene>
<proteinExistence type="predicted"/>
<accession>A0A7I8JSY5</accession>
<dbReference type="EMBL" id="LR746280">
    <property type="protein sequence ID" value="CAA7410458.1"/>
    <property type="molecule type" value="Genomic_DNA"/>
</dbReference>
<name>A0A7I8JSY5_SPIIN</name>
<dbReference type="Proteomes" id="UP000663760">
    <property type="component" value="Chromosome 17"/>
</dbReference>
<dbReference type="AlphaFoldDB" id="A0A7I8JSY5"/>